<accession>A0A7Y0Q650</accession>
<protein>
    <submittedName>
        <fullName evidence="1">Uncharacterized protein</fullName>
    </submittedName>
</protein>
<gene>
    <name evidence="1" type="ORF">HII17_02580</name>
</gene>
<dbReference type="RefSeq" id="WP_169073745.1">
    <property type="nucleotide sequence ID" value="NZ_JABBXH010000001.1"/>
</dbReference>
<reference evidence="1 2" key="1">
    <citation type="submission" date="2020-04" db="EMBL/GenBank/DDBJ databases">
        <title>Thalassotalea sp. M1531, isolated from the surface of marine red alga.</title>
        <authorList>
            <person name="Pang L."/>
            <person name="Lu D.-C."/>
        </authorList>
    </citation>
    <scope>NUCLEOTIDE SEQUENCE [LARGE SCALE GENOMIC DNA]</scope>
    <source>
        <strain evidence="1 2">M1531</strain>
    </source>
</reference>
<evidence type="ECO:0000313" key="2">
    <source>
        <dbReference type="Proteomes" id="UP000568664"/>
    </source>
</evidence>
<keyword evidence="2" id="KW-1185">Reference proteome</keyword>
<evidence type="ECO:0000313" key="1">
    <source>
        <dbReference type="EMBL" id="NMP30437.1"/>
    </source>
</evidence>
<organism evidence="1 2">
    <name type="scientific">Thalassotalea algicola</name>
    <dbReference type="NCBI Taxonomy" id="2716224"/>
    <lineage>
        <taxon>Bacteria</taxon>
        <taxon>Pseudomonadati</taxon>
        <taxon>Pseudomonadota</taxon>
        <taxon>Gammaproteobacteria</taxon>
        <taxon>Alteromonadales</taxon>
        <taxon>Colwelliaceae</taxon>
        <taxon>Thalassotalea</taxon>
    </lineage>
</organism>
<proteinExistence type="predicted"/>
<sequence>MKLWSDEQLIKSLPRYQHMKNQSSQRFDVSRFVDIEARINLIKSETAARFSYDRVKTATLNYEHRQALIKSLEDKSKRASYEGNLFAKSLLEKEIEEIVSH</sequence>
<comment type="caution">
    <text evidence="1">The sequence shown here is derived from an EMBL/GenBank/DDBJ whole genome shotgun (WGS) entry which is preliminary data.</text>
</comment>
<name>A0A7Y0Q650_9GAMM</name>
<dbReference type="EMBL" id="JABBXH010000001">
    <property type="protein sequence ID" value="NMP30437.1"/>
    <property type="molecule type" value="Genomic_DNA"/>
</dbReference>
<dbReference type="AlphaFoldDB" id="A0A7Y0Q650"/>
<dbReference type="Proteomes" id="UP000568664">
    <property type="component" value="Unassembled WGS sequence"/>
</dbReference>